<dbReference type="Gene3D" id="3.40.50.1110">
    <property type="entry name" value="SGNH hydrolase"/>
    <property type="match status" value="1"/>
</dbReference>
<dbReference type="InterPro" id="IPR011010">
    <property type="entry name" value="DNA_brk_join_enz"/>
</dbReference>
<dbReference type="SUPFAM" id="SSF52266">
    <property type="entry name" value="SGNH hydrolase"/>
    <property type="match status" value="1"/>
</dbReference>
<dbReference type="EnsemblMetazoa" id="G26885.1">
    <property type="protein sequence ID" value="G26885.1:cds"/>
    <property type="gene ID" value="G26885"/>
</dbReference>
<evidence type="ECO:0000313" key="3">
    <source>
        <dbReference type="Proteomes" id="UP000005408"/>
    </source>
</evidence>
<feature type="compositionally biased region" description="Basic and acidic residues" evidence="1">
    <location>
        <begin position="9"/>
        <end position="28"/>
    </location>
</feature>
<dbReference type="AlphaFoldDB" id="A0A8W8L6Y7"/>
<evidence type="ECO:0000256" key="1">
    <source>
        <dbReference type="SAM" id="MobiDB-lite"/>
    </source>
</evidence>
<dbReference type="GO" id="GO:0003677">
    <property type="term" value="F:DNA binding"/>
    <property type="evidence" value="ECO:0007669"/>
    <property type="project" value="InterPro"/>
</dbReference>
<evidence type="ECO:0000313" key="2">
    <source>
        <dbReference type="EnsemblMetazoa" id="G26885.1:cds"/>
    </source>
</evidence>
<sequence length="324" mass="36710">MPPRRSKRMRIETTRASESRTARTREQRPNGIMDDGLSEPVQTNSEVMQPSRTTTSSSYAICMDDIPPAVPSVHNMLGPLFCHFDKTPLTRYQFTAVLSKAIVRLKLPENTRYKSHSFRIGASTELALQDKQKVWLVGSSILKHAQLEAFLRPGGLRLNLKRLNISLWWQGYSGLKLSQVEQKLKTLAKVGPAPNVILIHCGGNDLGETSIRKLRLVCMKLFQFIQTNFPHSKVIWSCILPRIQWRYSQNSRAMESQRKRLNSCASRLALRYDGAIIRHPDIKRDSLFFCDGVHLSKLANAVFLNTLQGGLEAILRKGHACYPA</sequence>
<dbReference type="Proteomes" id="UP000005408">
    <property type="component" value="Unassembled WGS sequence"/>
</dbReference>
<proteinExistence type="predicted"/>
<evidence type="ECO:0008006" key="4">
    <source>
        <dbReference type="Google" id="ProtNLM"/>
    </source>
</evidence>
<keyword evidence="3" id="KW-1185">Reference proteome</keyword>
<name>A0A8W8L6Y7_MAGGI</name>
<reference evidence="2" key="1">
    <citation type="submission" date="2022-08" db="UniProtKB">
        <authorList>
            <consortium name="EnsemblMetazoa"/>
        </authorList>
    </citation>
    <scope>IDENTIFICATION</scope>
    <source>
        <strain evidence="2">05x7-T-G4-1.051#20</strain>
    </source>
</reference>
<organism evidence="2 3">
    <name type="scientific">Magallana gigas</name>
    <name type="common">Pacific oyster</name>
    <name type="synonym">Crassostrea gigas</name>
    <dbReference type="NCBI Taxonomy" id="29159"/>
    <lineage>
        <taxon>Eukaryota</taxon>
        <taxon>Metazoa</taxon>
        <taxon>Spiralia</taxon>
        <taxon>Lophotrochozoa</taxon>
        <taxon>Mollusca</taxon>
        <taxon>Bivalvia</taxon>
        <taxon>Autobranchia</taxon>
        <taxon>Pteriomorphia</taxon>
        <taxon>Ostreida</taxon>
        <taxon>Ostreoidea</taxon>
        <taxon>Ostreidae</taxon>
        <taxon>Magallana</taxon>
    </lineage>
</organism>
<feature type="compositionally biased region" description="Polar residues" evidence="1">
    <location>
        <begin position="40"/>
        <end position="52"/>
    </location>
</feature>
<dbReference type="InterPro" id="IPR036514">
    <property type="entry name" value="SGNH_hydro_sf"/>
</dbReference>
<feature type="region of interest" description="Disordered" evidence="1">
    <location>
        <begin position="1"/>
        <end position="52"/>
    </location>
</feature>
<dbReference type="SUPFAM" id="SSF56349">
    <property type="entry name" value="DNA breaking-rejoining enzymes"/>
    <property type="match status" value="1"/>
</dbReference>
<protein>
    <recommendedName>
        <fullName evidence="4">SGNH hydrolase-type esterase domain-containing protein</fullName>
    </recommendedName>
</protein>
<accession>A0A8W8L6Y7</accession>